<comment type="caution">
    <text evidence="3">The sequence shown here is derived from an EMBL/GenBank/DDBJ whole genome shotgun (WGS) entry which is preliminary data.</text>
</comment>
<evidence type="ECO:0000313" key="4">
    <source>
        <dbReference type="Proteomes" id="UP000762676"/>
    </source>
</evidence>
<proteinExistence type="predicted"/>
<dbReference type="Proteomes" id="UP000762676">
    <property type="component" value="Unassembled WGS sequence"/>
</dbReference>
<dbReference type="Pfam" id="PF14529">
    <property type="entry name" value="Exo_endo_phos_2"/>
    <property type="match status" value="1"/>
</dbReference>
<keyword evidence="3" id="KW-0695">RNA-directed DNA polymerase</keyword>
<dbReference type="CDD" id="cd09076">
    <property type="entry name" value="L1-EN"/>
    <property type="match status" value="1"/>
</dbReference>
<dbReference type="EMBL" id="BMAT01013748">
    <property type="protein sequence ID" value="GFS19310.1"/>
    <property type="molecule type" value="Genomic_DNA"/>
</dbReference>
<dbReference type="Gene3D" id="3.60.10.10">
    <property type="entry name" value="Endonuclease/exonuclease/phosphatase"/>
    <property type="match status" value="1"/>
</dbReference>
<dbReference type="InterPro" id="IPR036691">
    <property type="entry name" value="Endo/exonu/phosph_ase_sf"/>
</dbReference>
<dbReference type="GO" id="GO:0003964">
    <property type="term" value="F:RNA-directed DNA polymerase activity"/>
    <property type="evidence" value="ECO:0007669"/>
    <property type="project" value="UniProtKB-KW"/>
</dbReference>
<dbReference type="InterPro" id="IPR005135">
    <property type="entry name" value="Endo/exonuclease/phosphatase"/>
</dbReference>
<protein>
    <submittedName>
        <fullName evidence="3">RNA-directed DNA polymerase from mobile element jockey</fullName>
    </submittedName>
</protein>
<dbReference type="InterPro" id="IPR027124">
    <property type="entry name" value="Swc5/CFDP1/2"/>
</dbReference>
<evidence type="ECO:0000256" key="1">
    <source>
        <dbReference type="SAM" id="MobiDB-lite"/>
    </source>
</evidence>
<dbReference type="PANTHER" id="PTHR23227:SF67">
    <property type="entry name" value="CRANIOFACIAL DEVELOPMENT PROTEIN 2-LIKE"/>
    <property type="match status" value="1"/>
</dbReference>
<organism evidence="3 4">
    <name type="scientific">Elysia marginata</name>
    <dbReference type="NCBI Taxonomy" id="1093978"/>
    <lineage>
        <taxon>Eukaryota</taxon>
        <taxon>Metazoa</taxon>
        <taxon>Spiralia</taxon>
        <taxon>Lophotrochozoa</taxon>
        <taxon>Mollusca</taxon>
        <taxon>Gastropoda</taxon>
        <taxon>Heterobranchia</taxon>
        <taxon>Euthyneura</taxon>
        <taxon>Panpulmonata</taxon>
        <taxon>Sacoglossa</taxon>
        <taxon>Placobranchoidea</taxon>
        <taxon>Plakobranchidae</taxon>
        <taxon>Elysia</taxon>
    </lineage>
</organism>
<evidence type="ECO:0000313" key="3">
    <source>
        <dbReference type="EMBL" id="GFS19310.1"/>
    </source>
</evidence>
<keyword evidence="3" id="KW-0808">Transferase</keyword>
<feature type="compositionally biased region" description="Polar residues" evidence="1">
    <location>
        <begin position="28"/>
        <end position="39"/>
    </location>
</feature>
<reference evidence="3 4" key="1">
    <citation type="journal article" date="2021" name="Elife">
        <title>Chloroplast acquisition without the gene transfer in kleptoplastic sea slugs, Plakobranchus ocellatus.</title>
        <authorList>
            <person name="Maeda T."/>
            <person name="Takahashi S."/>
            <person name="Yoshida T."/>
            <person name="Shimamura S."/>
            <person name="Takaki Y."/>
            <person name="Nagai Y."/>
            <person name="Toyoda A."/>
            <person name="Suzuki Y."/>
            <person name="Arimoto A."/>
            <person name="Ishii H."/>
            <person name="Satoh N."/>
            <person name="Nishiyama T."/>
            <person name="Hasebe M."/>
            <person name="Maruyama T."/>
            <person name="Minagawa J."/>
            <person name="Obokata J."/>
            <person name="Shigenobu S."/>
        </authorList>
    </citation>
    <scope>NUCLEOTIDE SEQUENCE [LARGE SCALE GENOMIC DNA]</scope>
</reference>
<gene>
    <name evidence="3" type="ORF">ElyMa_006870100</name>
</gene>
<feature type="region of interest" description="Disordered" evidence="1">
    <location>
        <begin position="22"/>
        <end position="54"/>
    </location>
</feature>
<dbReference type="PANTHER" id="PTHR23227">
    <property type="entry name" value="BUCENTAUR RELATED"/>
    <property type="match status" value="1"/>
</dbReference>
<sequence length="617" mass="70759">MSTLTPDLAFTSEDITDIALKTSRDAESQGTGESATGLASRQRIKTAQDTKRRCKRTDTYGKRTGLHKGLRERTSDLSGTWNICGLGDKTPELVNFMEKRKIKVLGMADTRTKKKGTKRVHSDYVYIWSGVDQREHAKHGVGFLLHPETAKNLLDTQQISERIILIKLRQNQKVINYVQIYAPCNDSYSDEEKDKFFETISDTINNIPDNEELMVMGDFNGKVGQRRDPWTKHLGPFSDNTATCNYNGNLILELCAEHKLVIANTLFQHRQSQIITWYKWNNLDVCSQIDFVLVRTKMRSTLRDTRVIPNAELDTDHRPIITTRTQKQKTSDKNKAKANKTSRKRVINMKKLQSDKAQTKTNSLVNEKLKSVDTKDMKVNDLWNTFKSAVTDSMKEACGTKKQGGPTRKLTAWCNEEIKEVIQTKKKLFKKWVKSKSEEDCIQCRLARRDAKRKTRLSKEASWKKYGEDLSAMCQTSTRNFYKSVKAMRVRDNPFNPTSVVNDPKGQLLYEDGLIRGRWEEYFYDLLNPAGILDTGEGFDPSQPDHQEPNILESEVRWAVKDSPKDKAAGDDGITTRAVLACGEIGIQWLTLMFQRAWEERKVPDDRQRAIVVPIWK</sequence>
<name>A0AAV4JBX2_9GAST</name>
<dbReference type="SUPFAM" id="SSF56219">
    <property type="entry name" value="DNase I-like"/>
    <property type="match status" value="1"/>
</dbReference>
<feature type="region of interest" description="Disordered" evidence="1">
    <location>
        <begin position="321"/>
        <end position="343"/>
    </location>
</feature>
<keyword evidence="3" id="KW-0548">Nucleotidyltransferase</keyword>
<evidence type="ECO:0000259" key="2">
    <source>
        <dbReference type="Pfam" id="PF14529"/>
    </source>
</evidence>
<keyword evidence="4" id="KW-1185">Reference proteome</keyword>
<accession>A0AAV4JBX2</accession>
<dbReference type="AlphaFoldDB" id="A0AAV4JBX2"/>
<feature type="domain" description="Endonuclease/exonuclease/phosphatase" evidence="2">
    <location>
        <begin position="176"/>
        <end position="321"/>
    </location>
</feature>